<dbReference type="Proteomes" id="UP001597196">
    <property type="component" value="Unassembled WGS sequence"/>
</dbReference>
<sequence>MEIGPLSEWVAGIAELLAVCVALFLPYYNERKKLRRKTRNLRVSLVKWGKQALDGDAYALRVLDMYLMISYMGNMNADFELLVSKGRALTDAIKALPAATDPAYQAQRTAIEAQLAAL</sequence>
<name>A0ABW4CMK7_9LACO</name>
<keyword evidence="3" id="KW-1185">Reference proteome</keyword>
<keyword evidence="1" id="KW-1133">Transmembrane helix</keyword>
<keyword evidence="1" id="KW-0812">Transmembrane</keyword>
<organism evidence="2 3">
    <name type="scientific">Lacticaseibacillus mingshuiensis</name>
    <dbReference type="NCBI Taxonomy" id="2799574"/>
    <lineage>
        <taxon>Bacteria</taxon>
        <taxon>Bacillati</taxon>
        <taxon>Bacillota</taxon>
        <taxon>Bacilli</taxon>
        <taxon>Lactobacillales</taxon>
        <taxon>Lactobacillaceae</taxon>
        <taxon>Lacticaseibacillus</taxon>
    </lineage>
</organism>
<proteinExistence type="predicted"/>
<dbReference type="RefSeq" id="WP_203628557.1">
    <property type="nucleotide sequence ID" value="NZ_BOLQ01000034.1"/>
</dbReference>
<evidence type="ECO:0000313" key="2">
    <source>
        <dbReference type="EMBL" id="MFD1431010.1"/>
    </source>
</evidence>
<evidence type="ECO:0000313" key="3">
    <source>
        <dbReference type="Proteomes" id="UP001597196"/>
    </source>
</evidence>
<comment type="caution">
    <text evidence="2">The sequence shown here is derived from an EMBL/GenBank/DDBJ whole genome shotgun (WGS) entry which is preliminary data.</text>
</comment>
<keyword evidence="1" id="KW-0472">Membrane</keyword>
<dbReference type="EMBL" id="JBHTOC010000025">
    <property type="protein sequence ID" value="MFD1431010.1"/>
    <property type="molecule type" value="Genomic_DNA"/>
</dbReference>
<evidence type="ECO:0000256" key="1">
    <source>
        <dbReference type="SAM" id="Phobius"/>
    </source>
</evidence>
<protein>
    <submittedName>
        <fullName evidence="2">Uncharacterized protein</fullName>
    </submittedName>
</protein>
<feature type="transmembrane region" description="Helical" evidence="1">
    <location>
        <begin position="6"/>
        <end position="28"/>
    </location>
</feature>
<gene>
    <name evidence="2" type="ORF">ACFQ4P_12265</name>
</gene>
<accession>A0ABW4CMK7</accession>
<reference evidence="3" key="1">
    <citation type="journal article" date="2019" name="Int. J. Syst. Evol. Microbiol.">
        <title>The Global Catalogue of Microorganisms (GCM) 10K type strain sequencing project: providing services to taxonomists for standard genome sequencing and annotation.</title>
        <authorList>
            <consortium name="The Broad Institute Genomics Platform"/>
            <consortium name="The Broad Institute Genome Sequencing Center for Infectious Disease"/>
            <person name="Wu L."/>
            <person name="Ma J."/>
        </authorList>
    </citation>
    <scope>NUCLEOTIDE SEQUENCE [LARGE SCALE GENOMIC DNA]</scope>
    <source>
        <strain evidence="3">CCM 8980</strain>
    </source>
</reference>